<dbReference type="Pfam" id="PF03419">
    <property type="entry name" value="Peptidase_U4"/>
    <property type="match status" value="1"/>
</dbReference>
<keyword evidence="1" id="KW-0064">Aspartyl protease</keyword>
<dbReference type="GO" id="GO:0030436">
    <property type="term" value="P:asexual sporulation"/>
    <property type="evidence" value="ECO:0007669"/>
    <property type="project" value="InterPro"/>
</dbReference>
<accession>A0A1V1I316</accession>
<evidence type="ECO:0000313" key="5">
    <source>
        <dbReference type="Proteomes" id="UP000245622"/>
    </source>
</evidence>
<keyword evidence="1" id="KW-0645">Protease</keyword>
<keyword evidence="1" id="KW-1003">Cell membrane</keyword>
<comment type="function">
    <text evidence="1">Probable aspartic protease that is responsible for the proteolytic cleavage of the RNA polymerase sigma E factor (SigE/spoIIGB) to yield the active peptide in the mother cell during sporulation. Responds to a signal from the forespore that is triggered by the extracellular signal protein SpoIIR.</text>
</comment>
<keyword evidence="3" id="KW-0812">Transmembrane</keyword>
<dbReference type="Proteomes" id="UP000245622">
    <property type="component" value="Chromosome 1"/>
</dbReference>
<name>A0A1V1I316_9FIRM</name>
<evidence type="ECO:0000256" key="2">
    <source>
        <dbReference type="PIRSR" id="PIRSR018571-1"/>
    </source>
</evidence>
<reference evidence="4 5" key="1">
    <citation type="submission" date="2014-04" db="EMBL/GenBank/DDBJ databases">
        <authorList>
            <person name="Hornung B.V."/>
        </authorList>
    </citation>
    <scope>NUCLEOTIDE SEQUENCE [LARGE SCALE GENOMIC DNA]</scope>
    <source>
        <strain evidence="4 5">CRIB</strain>
    </source>
</reference>
<feature type="active site" evidence="2">
    <location>
        <position position="164"/>
    </location>
</feature>
<dbReference type="GO" id="GO:0004190">
    <property type="term" value="F:aspartic-type endopeptidase activity"/>
    <property type="evidence" value="ECO:0007669"/>
    <property type="project" value="UniProtKB-KW"/>
</dbReference>
<dbReference type="GO" id="GO:0006508">
    <property type="term" value="P:proteolysis"/>
    <property type="evidence" value="ECO:0007669"/>
    <property type="project" value="UniProtKB-KW"/>
</dbReference>
<dbReference type="GO" id="GO:0030435">
    <property type="term" value="P:sporulation resulting in formation of a cellular spore"/>
    <property type="evidence" value="ECO:0007669"/>
    <property type="project" value="UniProtKB-KW"/>
</dbReference>
<dbReference type="KEGG" id="ril:CRIB_1993"/>
<feature type="transmembrane region" description="Helical" evidence="3">
    <location>
        <begin position="57"/>
        <end position="76"/>
    </location>
</feature>
<sequence>MYIEYYIIENLLINYIIISCTSILIKKYSSKKKRWLGSFMGTIYSVVYLYPRLEILFTLPFKLLIMTFITLISFTYRDKKEFIRISVVFYLVNVFICGSTYFIIYFTGIEHMKVSFLIVCAYISCELLKYIYRDIKTLKYIKDIKKTIDINLLGKHCTCEALIDSGNLLKDPLGNNEVIIVKSRTLKGIISDELVEYDYENMDISKVQNIISSSDRGLISRVKLIPYKHAGGNNSSIILGIKVDYVEIDKNKISNVVIGLSNFDDSEYDAILNPSILQEV</sequence>
<proteinExistence type="inferred from homology"/>
<feature type="transmembrane region" description="Helical" evidence="3">
    <location>
        <begin position="88"/>
        <end position="108"/>
    </location>
</feature>
<comment type="subcellular location">
    <subcellularLocation>
        <location evidence="1">Cell membrane</location>
    </subcellularLocation>
</comment>
<dbReference type="InterPro" id="IPR005081">
    <property type="entry name" value="SpoIIGA"/>
</dbReference>
<keyword evidence="1" id="KW-0749">Sporulation</keyword>
<dbReference type="EC" id="3.4.23.-" evidence="1"/>
<protein>
    <recommendedName>
        <fullName evidence="1">Sporulation sigma-E factor-processing peptidase</fullName>
        <ecNumber evidence="1">3.4.23.-</ecNumber>
    </recommendedName>
    <alternativeName>
        <fullName evidence="1">Membrane-associated aspartic protease</fullName>
    </alternativeName>
    <alternativeName>
        <fullName evidence="1">Stage II sporulation protein GA</fullName>
    </alternativeName>
</protein>
<dbReference type="EMBL" id="LN555523">
    <property type="protein sequence ID" value="CED94598.1"/>
    <property type="molecule type" value="Genomic_DNA"/>
</dbReference>
<feature type="transmembrane region" description="Helical" evidence="3">
    <location>
        <begin position="6"/>
        <end position="25"/>
    </location>
</feature>
<comment type="similarity">
    <text evidence="1">Belongs to the peptidase U4 family.</text>
</comment>
<organism evidence="4 5">
    <name type="scientific">Romboutsia ilealis</name>
    <dbReference type="NCBI Taxonomy" id="1115758"/>
    <lineage>
        <taxon>Bacteria</taxon>
        <taxon>Bacillati</taxon>
        <taxon>Bacillota</taxon>
        <taxon>Clostridia</taxon>
        <taxon>Peptostreptococcales</taxon>
        <taxon>Peptostreptococcaceae</taxon>
        <taxon>Romboutsia</taxon>
    </lineage>
</organism>
<keyword evidence="1" id="KW-0378">Hydrolase</keyword>
<evidence type="ECO:0000256" key="3">
    <source>
        <dbReference type="SAM" id="Phobius"/>
    </source>
</evidence>
<dbReference type="AlphaFoldDB" id="A0A1V1I316"/>
<dbReference type="GO" id="GO:0005886">
    <property type="term" value="C:plasma membrane"/>
    <property type="evidence" value="ECO:0007669"/>
    <property type="project" value="UniProtKB-SubCell"/>
</dbReference>
<dbReference type="RefSeq" id="WP_180702103.1">
    <property type="nucleotide sequence ID" value="NZ_LN555523.1"/>
</dbReference>
<keyword evidence="3" id="KW-1133">Transmembrane helix</keyword>
<gene>
    <name evidence="4" type="ORF">CRIB_1993</name>
</gene>
<dbReference type="GeneID" id="82206018"/>
<keyword evidence="5" id="KW-1185">Reference proteome</keyword>
<dbReference type="PIRSF" id="PIRSF018571">
    <property type="entry name" value="SpoIIGA"/>
    <property type="match status" value="1"/>
</dbReference>
<feature type="transmembrane region" description="Helical" evidence="3">
    <location>
        <begin position="114"/>
        <end position="132"/>
    </location>
</feature>
<keyword evidence="1 3" id="KW-0472">Membrane</keyword>
<evidence type="ECO:0000256" key="1">
    <source>
        <dbReference type="PIRNR" id="PIRNR018571"/>
    </source>
</evidence>
<evidence type="ECO:0000313" key="4">
    <source>
        <dbReference type="EMBL" id="CED94598.1"/>
    </source>
</evidence>